<dbReference type="PANTHER" id="PTHR44051">
    <property type="entry name" value="GLUTATHIONE S-TRANSFERASE-RELATED"/>
    <property type="match status" value="1"/>
</dbReference>
<dbReference type="InterPro" id="IPR036282">
    <property type="entry name" value="Glutathione-S-Trfase_C_sf"/>
</dbReference>
<feature type="domain" description="GST N-terminal" evidence="1">
    <location>
        <begin position="1"/>
        <end position="32"/>
    </location>
</feature>
<feature type="non-terminal residue" evidence="2">
    <location>
        <position position="1"/>
    </location>
</feature>
<dbReference type="InterPro" id="IPR004045">
    <property type="entry name" value="Glutathione_S-Trfase_N"/>
</dbReference>
<name>X0V6V0_9ZZZZ</name>
<dbReference type="AlphaFoldDB" id="X0V6V0"/>
<dbReference type="InterPro" id="IPR036249">
    <property type="entry name" value="Thioredoxin-like_sf"/>
</dbReference>
<accession>X0V6V0</accession>
<reference evidence="2" key="1">
    <citation type="journal article" date="2014" name="Front. Microbiol.">
        <title>High frequency of phylogenetically diverse reductive dehalogenase-homologous genes in deep subseafloor sedimentary metagenomes.</title>
        <authorList>
            <person name="Kawai M."/>
            <person name="Futagami T."/>
            <person name="Toyoda A."/>
            <person name="Takaki Y."/>
            <person name="Nishi S."/>
            <person name="Hori S."/>
            <person name="Arai W."/>
            <person name="Tsubouchi T."/>
            <person name="Morono Y."/>
            <person name="Uchiyama I."/>
            <person name="Ito T."/>
            <person name="Fujiyama A."/>
            <person name="Inagaki F."/>
            <person name="Takami H."/>
        </authorList>
    </citation>
    <scope>NUCLEOTIDE SEQUENCE</scope>
    <source>
        <strain evidence="2">Expedition CK06-06</strain>
    </source>
</reference>
<dbReference type="PROSITE" id="PS50404">
    <property type="entry name" value="GST_NTER"/>
    <property type="match status" value="1"/>
</dbReference>
<sequence>RHKVPFYEDDRVKIGESAAIVGYLADRHGGDVLPMAAPATEERAVLLDRTLFIMTEIDARLYTLRLHGEPPAGLAAVYGAAPTALRAAKEYVHKSLNETARWLQDGRPYVMGERFGTADILLASCVVWALLYEIELPTPLGEYRHRVVSRPGFQAAMASNDPSRATTDGADAL</sequence>
<dbReference type="Gene3D" id="3.40.30.10">
    <property type="entry name" value="Glutaredoxin"/>
    <property type="match status" value="1"/>
</dbReference>
<protein>
    <recommendedName>
        <fullName evidence="1">GST N-terminal domain-containing protein</fullName>
    </recommendedName>
</protein>
<evidence type="ECO:0000313" key="2">
    <source>
        <dbReference type="EMBL" id="GAG07087.1"/>
    </source>
</evidence>
<dbReference type="SUPFAM" id="SSF47616">
    <property type="entry name" value="GST C-terminal domain-like"/>
    <property type="match status" value="1"/>
</dbReference>
<gene>
    <name evidence="2" type="ORF">S01H1_34866</name>
</gene>
<organism evidence="2">
    <name type="scientific">marine sediment metagenome</name>
    <dbReference type="NCBI Taxonomy" id="412755"/>
    <lineage>
        <taxon>unclassified sequences</taxon>
        <taxon>metagenomes</taxon>
        <taxon>ecological metagenomes</taxon>
    </lineage>
</organism>
<dbReference type="Gene3D" id="1.20.1050.10">
    <property type="match status" value="1"/>
</dbReference>
<dbReference type="EMBL" id="BARS01021742">
    <property type="protein sequence ID" value="GAG07087.1"/>
    <property type="molecule type" value="Genomic_DNA"/>
</dbReference>
<dbReference type="SUPFAM" id="SSF52833">
    <property type="entry name" value="Thioredoxin-like"/>
    <property type="match status" value="1"/>
</dbReference>
<dbReference type="PANTHER" id="PTHR44051:SF8">
    <property type="entry name" value="GLUTATHIONE S-TRANSFERASE GSTA"/>
    <property type="match status" value="1"/>
</dbReference>
<proteinExistence type="predicted"/>
<comment type="caution">
    <text evidence="2">The sequence shown here is derived from an EMBL/GenBank/DDBJ whole genome shotgun (WGS) entry which is preliminary data.</text>
</comment>
<evidence type="ECO:0000259" key="1">
    <source>
        <dbReference type="PROSITE" id="PS50404"/>
    </source>
</evidence>